<proteinExistence type="predicted"/>
<sequence length="60" mass="6850">MLVSGRNFPRHVNDQPGVNCGGGSLVVSGDDSEHKHGKYFRKYIYRHDRKLNDGKSNKYN</sequence>
<dbReference type="Proteomes" id="UP000078542">
    <property type="component" value="Unassembled WGS sequence"/>
</dbReference>
<organism evidence="2 3">
    <name type="scientific">Cyphomyrmex costatus</name>
    <dbReference type="NCBI Taxonomy" id="456900"/>
    <lineage>
        <taxon>Eukaryota</taxon>
        <taxon>Metazoa</taxon>
        <taxon>Ecdysozoa</taxon>
        <taxon>Arthropoda</taxon>
        <taxon>Hexapoda</taxon>
        <taxon>Insecta</taxon>
        <taxon>Pterygota</taxon>
        <taxon>Neoptera</taxon>
        <taxon>Endopterygota</taxon>
        <taxon>Hymenoptera</taxon>
        <taxon>Apocrita</taxon>
        <taxon>Aculeata</taxon>
        <taxon>Formicoidea</taxon>
        <taxon>Formicidae</taxon>
        <taxon>Myrmicinae</taxon>
        <taxon>Cyphomyrmex</taxon>
    </lineage>
</organism>
<gene>
    <name evidence="2" type="ORF">ALC62_13698</name>
</gene>
<accession>A0A195C5Z0</accession>
<evidence type="ECO:0000256" key="1">
    <source>
        <dbReference type="SAM" id="MobiDB-lite"/>
    </source>
</evidence>
<name>A0A195C5Z0_9HYME</name>
<protein>
    <submittedName>
        <fullName evidence="2">Uncharacterized protein</fullName>
    </submittedName>
</protein>
<reference evidence="2 3" key="1">
    <citation type="submission" date="2016-03" db="EMBL/GenBank/DDBJ databases">
        <title>Cyphomyrmex costatus WGS genome.</title>
        <authorList>
            <person name="Nygaard S."/>
            <person name="Hu H."/>
            <person name="Boomsma J."/>
            <person name="Zhang G."/>
        </authorList>
    </citation>
    <scope>NUCLEOTIDE SEQUENCE [LARGE SCALE GENOMIC DNA]</scope>
    <source>
        <strain evidence="2">MS0001</strain>
        <tissue evidence="2">Whole body</tissue>
    </source>
</reference>
<evidence type="ECO:0000313" key="3">
    <source>
        <dbReference type="Proteomes" id="UP000078542"/>
    </source>
</evidence>
<feature type="region of interest" description="Disordered" evidence="1">
    <location>
        <begin position="1"/>
        <end position="21"/>
    </location>
</feature>
<dbReference type="AlphaFoldDB" id="A0A195C5Z0"/>
<evidence type="ECO:0000313" key="2">
    <source>
        <dbReference type="EMBL" id="KYM95583.1"/>
    </source>
</evidence>
<dbReference type="EMBL" id="KQ978287">
    <property type="protein sequence ID" value="KYM95583.1"/>
    <property type="molecule type" value="Genomic_DNA"/>
</dbReference>
<keyword evidence="3" id="KW-1185">Reference proteome</keyword>